<proteinExistence type="predicted"/>
<comment type="caution">
    <text evidence="2">The sequence shown here is derived from an EMBL/GenBank/DDBJ whole genome shotgun (WGS) entry which is preliminary data.</text>
</comment>
<evidence type="ECO:0000256" key="1">
    <source>
        <dbReference type="SAM" id="MobiDB-lite"/>
    </source>
</evidence>
<dbReference type="EMBL" id="JANF02000094">
    <property type="protein sequence ID" value="KER34512.1"/>
    <property type="molecule type" value="Genomic_DNA"/>
</dbReference>
<name>A0A8E0WNJ0_9SPHN</name>
<organism evidence="2 3">
    <name type="scientific">Sphingobium indicum F2</name>
    <dbReference type="NCBI Taxonomy" id="1450518"/>
    <lineage>
        <taxon>Bacteria</taxon>
        <taxon>Pseudomonadati</taxon>
        <taxon>Pseudomonadota</taxon>
        <taxon>Alphaproteobacteria</taxon>
        <taxon>Sphingomonadales</taxon>
        <taxon>Sphingomonadaceae</taxon>
        <taxon>Sphingobium</taxon>
    </lineage>
</organism>
<protein>
    <submittedName>
        <fullName evidence="2">Uncharacterized protein</fullName>
    </submittedName>
</protein>
<reference evidence="2 3" key="1">
    <citation type="submission" date="2014-05" db="EMBL/GenBank/DDBJ databases">
        <title>Genome Announcement of Sphingobium lucknowense F2.</title>
        <authorList>
            <person name="Lal R."/>
            <person name="Negi V."/>
            <person name="Lata P."/>
            <person name="Sangwan N."/>
            <person name="Gupta S.K."/>
            <person name="Rao D.L.N."/>
            <person name="Das S."/>
        </authorList>
    </citation>
    <scope>NUCLEOTIDE SEQUENCE [LARGE SCALE GENOMIC DNA]</scope>
    <source>
        <strain evidence="2 3">F2</strain>
    </source>
</reference>
<accession>A0A8E0WNJ0</accession>
<dbReference type="Proteomes" id="UP000028135">
    <property type="component" value="Unassembled WGS sequence"/>
</dbReference>
<evidence type="ECO:0000313" key="3">
    <source>
        <dbReference type="Proteomes" id="UP000028135"/>
    </source>
</evidence>
<evidence type="ECO:0000313" key="2">
    <source>
        <dbReference type="EMBL" id="KER34512.1"/>
    </source>
</evidence>
<sequence length="59" mass="6134">MTAAISGALPAEARDPARSPGTDPPANLIVSGMWPGLRLQAARGIIEAVGAHRAHWRPP</sequence>
<feature type="region of interest" description="Disordered" evidence="1">
    <location>
        <begin position="1"/>
        <end position="27"/>
    </location>
</feature>
<gene>
    <name evidence="2" type="ORF">AL00_20410</name>
</gene>
<dbReference type="AlphaFoldDB" id="A0A8E0WNJ0"/>